<evidence type="ECO:0000313" key="3">
    <source>
        <dbReference type="Proteomes" id="UP000007322"/>
    </source>
</evidence>
<dbReference type="GeneID" id="11505991"/>
<protein>
    <submittedName>
        <fullName evidence="2">Uncharacterized protein</fullName>
    </submittedName>
</protein>
<dbReference type="Proteomes" id="UP000007322">
    <property type="component" value="Chromosome 1"/>
</dbReference>
<dbReference type="EMBL" id="CP003002">
    <property type="protein sequence ID" value="AEO53756.1"/>
    <property type="molecule type" value="Genomic_DNA"/>
</dbReference>
<name>G2Q5C5_THET4</name>
<evidence type="ECO:0000256" key="1">
    <source>
        <dbReference type="SAM" id="MobiDB-lite"/>
    </source>
</evidence>
<accession>G2Q5C5</accession>
<organism evidence="2 3">
    <name type="scientific">Thermothelomyces thermophilus (strain ATCC 42464 / BCRC 31852 / DSM 1799)</name>
    <name type="common">Sporotrichum thermophile</name>
    <dbReference type="NCBI Taxonomy" id="573729"/>
    <lineage>
        <taxon>Eukaryota</taxon>
        <taxon>Fungi</taxon>
        <taxon>Dikarya</taxon>
        <taxon>Ascomycota</taxon>
        <taxon>Pezizomycotina</taxon>
        <taxon>Sordariomycetes</taxon>
        <taxon>Sordariomycetidae</taxon>
        <taxon>Sordariales</taxon>
        <taxon>Chaetomiaceae</taxon>
        <taxon>Thermothelomyces</taxon>
    </lineage>
</organism>
<reference evidence="2 3" key="1">
    <citation type="journal article" date="2011" name="Nat. Biotechnol.">
        <title>Comparative genomic analysis of the thermophilic biomass-degrading fungi Myceliophthora thermophila and Thielavia terrestris.</title>
        <authorList>
            <person name="Berka R.M."/>
            <person name="Grigoriev I.V."/>
            <person name="Otillar R."/>
            <person name="Salamov A."/>
            <person name="Grimwood J."/>
            <person name="Reid I."/>
            <person name="Ishmael N."/>
            <person name="John T."/>
            <person name="Darmond C."/>
            <person name="Moisan M.-C."/>
            <person name="Henrissat B."/>
            <person name="Coutinho P.M."/>
            <person name="Lombard V."/>
            <person name="Natvig D.O."/>
            <person name="Lindquist E."/>
            <person name="Schmutz J."/>
            <person name="Lucas S."/>
            <person name="Harris P."/>
            <person name="Powlowski J."/>
            <person name="Bellemare A."/>
            <person name="Taylor D."/>
            <person name="Butler G."/>
            <person name="de Vries R.P."/>
            <person name="Allijn I.E."/>
            <person name="van den Brink J."/>
            <person name="Ushinsky S."/>
            <person name="Storms R."/>
            <person name="Powell A.J."/>
            <person name="Paulsen I.T."/>
            <person name="Elbourne L.D.H."/>
            <person name="Baker S.E."/>
            <person name="Magnuson J."/>
            <person name="LaBoissiere S."/>
            <person name="Clutterbuck A.J."/>
            <person name="Martinez D."/>
            <person name="Wogulis M."/>
            <person name="de Leon A.L."/>
            <person name="Rey M.W."/>
            <person name="Tsang A."/>
        </authorList>
    </citation>
    <scope>NUCLEOTIDE SEQUENCE [LARGE SCALE GENOMIC DNA]</scope>
    <source>
        <strain evidence="3">ATCC 42464 / BCRC 31852 / DSM 1799</strain>
    </source>
</reference>
<dbReference type="KEGG" id="mtm:MYCTH_2295518"/>
<dbReference type="AlphaFoldDB" id="G2Q5C5"/>
<proteinExistence type="predicted"/>
<sequence>MADGDQMATAAHRGRQAASETLGQPWLRWIQTFATSHGILASEVELAQQCDGRVGRCCISVLAKGWVCGRR</sequence>
<dbReference type="HOGENOM" id="CLU_2741808_0_0_1"/>
<keyword evidence="3" id="KW-1185">Reference proteome</keyword>
<evidence type="ECO:0000313" key="2">
    <source>
        <dbReference type="EMBL" id="AEO53756.1"/>
    </source>
</evidence>
<gene>
    <name evidence="2" type="ORF">MYCTH_2295518</name>
</gene>
<feature type="region of interest" description="Disordered" evidence="1">
    <location>
        <begin position="1"/>
        <end position="20"/>
    </location>
</feature>
<dbReference type="InParanoid" id="G2Q5C5"/>
<dbReference type="RefSeq" id="XP_003659001.1">
    <property type="nucleotide sequence ID" value="XM_003658953.1"/>
</dbReference>
<dbReference type="VEuPathDB" id="FungiDB:MYCTH_2295518"/>